<evidence type="ECO:0000256" key="1">
    <source>
        <dbReference type="ARBA" id="ARBA00004370"/>
    </source>
</evidence>
<comment type="caution">
    <text evidence="4">The sequence shown here is derived from an EMBL/GenBank/DDBJ whole genome shotgun (WGS) entry which is preliminary data.</text>
</comment>
<dbReference type="SUPFAM" id="SSF51735">
    <property type="entry name" value="NAD(P)-binding Rossmann-fold domains"/>
    <property type="match status" value="1"/>
</dbReference>
<evidence type="ECO:0000256" key="2">
    <source>
        <dbReference type="ARBA" id="ARBA00023136"/>
    </source>
</evidence>
<feature type="domain" description="NAD-dependent epimerase/dehydratase" evidence="3">
    <location>
        <begin position="6"/>
        <end position="114"/>
    </location>
</feature>
<keyword evidence="5" id="KW-1185">Reference proteome</keyword>
<dbReference type="Proteomes" id="UP000216339">
    <property type="component" value="Unassembled WGS sequence"/>
</dbReference>
<dbReference type="PANTHER" id="PTHR14097">
    <property type="entry name" value="OXIDOREDUCTASE HTATIP2"/>
    <property type="match status" value="1"/>
</dbReference>
<dbReference type="PANTHER" id="PTHR14097:SF7">
    <property type="entry name" value="OXIDOREDUCTASE HTATIP2"/>
    <property type="match status" value="1"/>
</dbReference>
<comment type="subcellular location">
    <subcellularLocation>
        <location evidence="1">Membrane</location>
    </subcellularLocation>
</comment>
<evidence type="ECO:0000259" key="3">
    <source>
        <dbReference type="Pfam" id="PF01370"/>
    </source>
</evidence>
<reference evidence="4 5" key="1">
    <citation type="submission" date="2016-11" db="EMBL/GenBank/DDBJ databases">
        <title>Study of marine rhodopsin-containing bacteria.</title>
        <authorList>
            <person name="Yoshizawa S."/>
            <person name="Kumagai Y."/>
            <person name="Kogure K."/>
        </authorList>
    </citation>
    <scope>NUCLEOTIDE SEQUENCE [LARGE SCALE GENOMIC DNA]</scope>
    <source>
        <strain evidence="4 5">SAORIC-28</strain>
    </source>
</reference>
<dbReference type="RefSeq" id="WP_095511756.1">
    <property type="nucleotide sequence ID" value="NZ_MQWD01000001.1"/>
</dbReference>
<dbReference type="GO" id="GO:0016020">
    <property type="term" value="C:membrane"/>
    <property type="evidence" value="ECO:0007669"/>
    <property type="project" value="UniProtKB-SubCell"/>
</dbReference>
<dbReference type="OrthoDB" id="9798632at2"/>
<dbReference type="InterPro" id="IPR001509">
    <property type="entry name" value="Epimerase_deHydtase"/>
</dbReference>
<proteinExistence type="predicted"/>
<dbReference type="Pfam" id="PF01370">
    <property type="entry name" value="Epimerase"/>
    <property type="match status" value="1"/>
</dbReference>
<sequence>MADRTVLILGATGLVGHHALRRFAADRRWARVVTLGRRPLETAGPTHEDHVVDFDRLDEQAELFACDDLVCALGTTMRQAGSEEAFRRVDLEIPFEAAQLAHSAGAAQMLLVSALGADSESRIFYNRTKGEAERAVERVGFGALQLLRPSLLAGDRAEARWGERLGLAVLSPLVPVLRGPLAALRPTEADDVAAALVAIAGARPTGRHVYRPGAIRQWAGDRGADS</sequence>
<accession>A0A271J3R5</accession>
<dbReference type="EMBL" id="MQWD01000001">
    <property type="protein sequence ID" value="PAP78083.1"/>
    <property type="molecule type" value="Genomic_DNA"/>
</dbReference>
<gene>
    <name evidence="4" type="ORF">BSZ37_17390</name>
</gene>
<evidence type="ECO:0000313" key="4">
    <source>
        <dbReference type="EMBL" id="PAP78083.1"/>
    </source>
</evidence>
<dbReference type="Gene3D" id="3.40.50.720">
    <property type="entry name" value="NAD(P)-binding Rossmann-like Domain"/>
    <property type="match status" value="1"/>
</dbReference>
<dbReference type="AlphaFoldDB" id="A0A271J3R5"/>
<organism evidence="4 5">
    <name type="scientific">Rubrivirga marina</name>
    <dbReference type="NCBI Taxonomy" id="1196024"/>
    <lineage>
        <taxon>Bacteria</taxon>
        <taxon>Pseudomonadati</taxon>
        <taxon>Rhodothermota</taxon>
        <taxon>Rhodothermia</taxon>
        <taxon>Rhodothermales</taxon>
        <taxon>Rubricoccaceae</taxon>
        <taxon>Rubrivirga</taxon>
    </lineage>
</organism>
<protein>
    <recommendedName>
        <fullName evidence="3">NAD-dependent epimerase/dehydratase domain-containing protein</fullName>
    </recommendedName>
</protein>
<keyword evidence="2" id="KW-0472">Membrane</keyword>
<dbReference type="InterPro" id="IPR036291">
    <property type="entry name" value="NAD(P)-bd_dom_sf"/>
</dbReference>
<evidence type="ECO:0000313" key="5">
    <source>
        <dbReference type="Proteomes" id="UP000216339"/>
    </source>
</evidence>
<name>A0A271J3R5_9BACT</name>